<protein>
    <recommendedName>
        <fullName evidence="3">Amidohydrolase family protein</fullName>
    </recommendedName>
</protein>
<accession>A0ABD6BUT7</accession>
<dbReference type="RefSeq" id="WP_267648205.1">
    <property type="nucleotide sequence ID" value="NZ_JANHGR010000003.1"/>
</dbReference>
<organism evidence="1 2">
    <name type="scientific">Halolamina litorea</name>
    <dbReference type="NCBI Taxonomy" id="1515593"/>
    <lineage>
        <taxon>Archaea</taxon>
        <taxon>Methanobacteriati</taxon>
        <taxon>Methanobacteriota</taxon>
        <taxon>Stenosarchaea group</taxon>
        <taxon>Halobacteria</taxon>
        <taxon>Halobacteriales</taxon>
        <taxon>Haloferacaceae</taxon>
    </lineage>
</organism>
<dbReference type="Proteomes" id="UP001597139">
    <property type="component" value="Unassembled WGS sequence"/>
</dbReference>
<dbReference type="AlphaFoldDB" id="A0ABD6BUT7"/>
<name>A0ABD6BUT7_9EURY</name>
<evidence type="ECO:0000313" key="2">
    <source>
        <dbReference type="Proteomes" id="UP001597139"/>
    </source>
</evidence>
<dbReference type="EMBL" id="JBHUCZ010000012">
    <property type="protein sequence ID" value="MFD1568460.1"/>
    <property type="molecule type" value="Genomic_DNA"/>
</dbReference>
<reference evidence="1 2" key="1">
    <citation type="journal article" date="2019" name="Int. J. Syst. Evol. Microbiol.">
        <title>The Global Catalogue of Microorganisms (GCM) 10K type strain sequencing project: providing services to taxonomists for standard genome sequencing and annotation.</title>
        <authorList>
            <consortium name="The Broad Institute Genomics Platform"/>
            <consortium name="The Broad Institute Genome Sequencing Center for Infectious Disease"/>
            <person name="Wu L."/>
            <person name="Ma J."/>
        </authorList>
    </citation>
    <scope>NUCLEOTIDE SEQUENCE [LARGE SCALE GENOMIC DNA]</scope>
    <source>
        <strain evidence="1 2">CGMCC 1.12859</strain>
    </source>
</reference>
<evidence type="ECO:0000313" key="1">
    <source>
        <dbReference type="EMBL" id="MFD1568460.1"/>
    </source>
</evidence>
<evidence type="ECO:0008006" key="3">
    <source>
        <dbReference type="Google" id="ProtNLM"/>
    </source>
</evidence>
<sequence length="48" mass="4987">MGGIDREGKSIRPGLDLDVLFYGTELLVDRTVLAVGGDGTIVEGRPGA</sequence>
<comment type="caution">
    <text evidence="1">The sequence shown here is derived from an EMBL/GenBank/DDBJ whole genome shotgun (WGS) entry which is preliminary data.</text>
</comment>
<gene>
    <name evidence="1" type="ORF">ACFSAU_13260</name>
</gene>
<proteinExistence type="predicted"/>
<keyword evidence="2" id="KW-1185">Reference proteome</keyword>